<dbReference type="EMBL" id="JAMDMX010000145">
    <property type="protein sequence ID" value="MCY9697480.1"/>
    <property type="molecule type" value="Genomic_DNA"/>
</dbReference>
<dbReference type="Gene3D" id="2.60.120.200">
    <property type="match status" value="1"/>
</dbReference>
<evidence type="ECO:0000313" key="2">
    <source>
        <dbReference type="Proteomes" id="UP001527099"/>
    </source>
</evidence>
<dbReference type="InterPro" id="IPR013320">
    <property type="entry name" value="ConA-like_dom_sf"/>
</dbReference>
<organism evidence="1 2">
    <name type="scientific">Paenibacillus alginolyticus</name>
    <dbReference type="NCBI Taxonomy" id="59839"/>
    <lineage>
        <taxon>Bacteria</taxon>
        <taxon>Bacillati</taxon>
        <taxon>Bacillota</taxon>
        <taxon>Bacilli</taxon>
        <taxon>Bacillales</taxon>
        <taxon>Paenibacillaceae</taxon>
        <taxon>Paenibacillus</taxon>
    </lineage>
</organism>
<dbReference type="InterPro" id="IPR015305">
    <property type="entry name" value="DUF1961"/>
</dbReference>
<dbReference type="Pfam" id="PF09224">
    <property type="entry name" value="DUF1961"/>
    <property type="match status" value="1"/>
</dbReference>
<proteinExistence type="predicted"/>
<gene>
    <name evidence="1" type="ORF">M5X19_32175</name>
</gene>
<dbReference type="Proteomes" id="UP001527099">
    <property type="component" value="Unassembled WGS sequence"/>
</dbReference>
<reference evidence="1 2" key="1">
    <citation type="submission" date="2022-05" db="EMBL/GenBank/DDBJ databases">
        <title>Genome Sequencing of Bee-Associated Microbes.</title>
        <authorList>
            <person name="Dunlap C."/>
        </authorList>
    </citation>
    <scope>NUCLEOTIDE SEQUENCE [LARGE SCALE GENOMIC DNA]</scope>
    <source>
        <strain evidence="1 2">NRRL B-14421</strain>
    </source>
</reference>
<dbReference type="SUPFAM" id="SSF49899">
    <property type="entry name" value="Concanavalin A-like lectins/glucanases"/>
    <property type="match status" value="1"/>
</dbReference>
<sequence>MRKSYGFHLVSQGGDPIPSVSDAKGPYRMKLFKSERDILFAINDNGSSNSRIRQFKRIFDFEKSKKGWVLLIWGIYARMN</sequence>
<evidence type="ECO:0000313" key="1">
    <source>
        <dbReference type="EMBL" id="MCY9697480.1"/>
    </source>
</evidence>
<comment type="caution">
    <text evidence="1">The sequence shown here is derived from an EMBL/GenBank/DDBJ whole genome shotgun (WGS) entry which is preliminary data.</text>
</comment>
<name>A0ABT4GMW9_9BACL</name>
<dbReference type="RefSeq" id="WP_244280206.1">
    <property type="nucleotide sequence ID" value="NZ_JAMDMW010000098.1"/>
</dbReference>
<accession>A0ABT4GMW9</accession>
<keyword evidence="2" id="KW-1185">Reference proteome</keyword>
<protein>
    <submittedName>
        <fullName evidence="1">YesU family protein</fullName>
    </submittedName>
</protein>